<sequence length="78" mass="9204">KTKFESCVFWLSFLLFSSPFWHFLQPWLPMKNQLEPKLVLVSTTFAPTTMLASKEIATLEFEPWIRLQLNVDRSLSKI</sequence>
<evidence type="ECO:0000313" key="2">
    <source>
        <dbReference type="WBParaSite" id="JU765_v2.g20169.t1"/>
    </source>
</evidence>
<protein>
    <submittedName>
        <fullName evidence="2">Ovule protein</fullName>
    </submittedName>
</protein>
<dbReference type="Proteomes" id="UP000887576">
    <property type="component" value="Unplaced"/>
</dbReference>
<proteinExistence type="predicted"/>
<organism evidence="1 2">
    <name type="scientific">Panagrolaimus sp. JU765</name>
    <dbReference type="NCBI Taxonomy" id="591449"/>
    <lineage>
        <taxon>Eukaryota</taxon>
        <taxon>Metazoa</taxon>
        <taxon>Ecdysozoa</taxon>
        <taxon>Nematoda</taxon>
        <taxon>Chromadorea</taxon>
        <taxon>Rhabditida</taxon>
        <taxon>Tylenchina</taxon>
        <taxon>Panagrolaimomorpha</taxon>
        <taxon>Panagrolaimoidea</taxon>
        <taxon>Panagrolaimidae</taxon>
        <taxon>Panagrolaimus</taxon>
    </lineage>
</organism>
<name>A0AC34QXM9_9BILA</name>
<evidence type="ECO:0000313" key="1">
    <source>
        <dbReference type="Proteomes" id="UP000887576"/>
    </source>
</evidence>
<dbReference type="WBParaSite" id="JU765_v2.g20169.t1">
    <property type="protein sequence ID" value="JU765_v2.g20169.t1"/>
    <property type="gene ID" value="JU765_v2.g20169"/>
</dbReference>
<reference evidence="2" key="1">
    <citation type="submission" date="2022-11" db="UniProtKB">
        <authorList>
            <consortium name="WormBaseParasite"/>
        </authorList>
    </citation>
    <scope>IDENTIFICATION</scope>
</reference>
<accession>A0AC34QXM9</accession>